<comment type="similarity">
    <text evidence="1">Belongs to the LysR transcriptional regulatory family.</text>
</comment>
<dbReference type="PANTHER" id="PTHR30346:SF0">
    <property type="entry name" value="HCA OPERON TRANSCRIPTIONAL ACTIVATOR HCAR"/>
    <property type="match status" value="1"/>
</dbReference>
<dbReference type="PROSITE" id="PS50931">
    <property type="entry name" value="HTH_LYSR"/>
    <property type="match status" value="1"/>
</dbReference>
<dbReference type="GO" id="GO:0003700">
    <property type="term" value="F:DNA-binding transcription factor activity"/>
    <property type="evidence" value="ECO:0007669"/>
    <property type="project" value="InterPro"/>
</dbReference>
<dbReference type="GeneID" id="42775691"/>
<dbReference type="SUPFAM" id="SSF53850">
    <property type="entry name" value="Periplasmic binding protein-like II"/>
    <property type="match status" value="1"/>
</dbReference>
<keyword evidence="7" id="KW-1185">Reference proteome</keyword>
<dbReference type="FunFam" id="1.10.10.10:FF:000001">
    <property type="entry name" value="LysR family transcriptional regulator"/>
    <property type="match status" value="1"/>
</dbReference>
<dbReference type="AlphaFoldDB" id="A0A174UYT2"/>
<evidence type="ECO:0000256" key="4">
    <source>
        <dbReference type="ARBA" id="ARBA00023163"/>
    </source>
</evidence>
<dbReference type="SUPFAM" id="SSF46785">
    <property type="entry name" value="Winged helix' DNA-binding domain"/>
    <property type="match status" value="1"/>
</dbReference>
<dbReference type="PANTHER" id="PTHR30346">
    <property type="entry name" value="TRANSCRIPTIONAL DUAL REGULATOR HCAR-RELATED"/>
    <property type="match status" value="1"/>
</dbReference>
<evidence type="ECO:0000259" key="5">
    <source>
        <dbReference type="PROSITE" id="PS50931"/>
    </source>
</evidence>
<organism evidence="6 7">
    <name type="scientific">Clostridium paraputrificum</name>
    <dbReference type="NCBI Taxonomy" id="29363"/>
    <lineage>
        <taxon>Bacteria</taxon>
        <taxon>Bacillati</taxon>
        <taxon>Bacillota</taxon>
        <taxon>Clostridia</taxon>
        <taxon>Eubacteriales</taxon>
        <taxon>Clostridiaceae</taxon>
        <taxon>Clostridium</taxon>
    </lineage>
</organism>
<comment type="caution">
    <text evidence="6">The sequence shown here is derived from an EMBL/GenBank/DDBJ whole genome shotgun (WGS) entry which is preliminary data.</text>
</comment>
<evidence type="ECO:0000256" key="1">
    <source>
        <dbReference type="ARBA" id="ARBA00009437"/>
    </source>
</evidence>
<dbReference type="InterPro" id="IPR000847">
    <property type="entry name" value="LysR_HTH_N"/>
</dbReference>
<dbReference type="Pfam" id="PF00126">
    <property type="entry name" value="HTH_1"/>
    <property type="match status" value="1"/>
</dbReference>
<reference evidence="6 7" key="1">
    <citation type="submission" date="2016-06" db="EMBL/GenBank/DDBJ databases">
        <authorList>
            <person name="Kjaerup R.B."/>
            <person name="Dalgaard T.S."/>
            <person name="Juul-Madsen H.R."/>
        </authorList>
    </citation>
    <scope>NUCLEOTIDE SEQUENCE [LARGE SCALE GENOMIC DNA]</scope>
    <source>
        <strain evidence="6 7">373-A1</strain>
    </source>
</reference>
<dbReference type="InterPro" id="IPR036388">
    <property type="entry name" value="WH-like_DNA-bd_sf"/>
</dbReference>
<evidence type="ECO:0000313" key="6">
    <source>
        <dbReference type="EMBL" id="OBY11396.1"/>
    </source>
</evidence>
<evidence type="ECO:0000313" key="7">
    <source>
        <dbReference type="Proteomes" id="UP000092714"/>
    </source>
</evidence>
<evidence type="ECO:0000256" key="2">
    <source>
        <dbReference type="ARBA" id="ARBA00023015"/>
    </source>
</evidence>
<gene>
    <name evidence="6" type="ORF">CP373A1_05430</name>
</gene>
<dbReference type="EMBL" id="MAPZ01000014">
    <property type="protein sequence ID" value="OBY11396.1"/>
    <property type="molecule type" value="Genomic_DNA"/>
</dbReference>
<keyword evidence="2" id="KW-0805">Transcription regulation</keyword>
<protein>
    <recommendedName>
        <fullName evidence="5">HTH lysR-type domain-containing protein</fullName>
    </recommendedName>
</protein>
<keyword evidence="4" id="KW-0804">Transcription</keyword>
<dbReference type="PRINTS" id="PR00039">
    <property type="entry name" value="HTHLYSR"/>
</dbReference>
<sequence length="300" mass="35344">MEYNQLRYIVEVVETGSISRAASNLYISQPNLSAQINSLENELGRIIFERTNKGVKLTTEGREIYHYAKTLVNQFELTEKKLLYDYNDNKIKIASFGSCIVRRKFTDLCAIFKNKNYEFILYDDNFDDAIDKLINRDVDIAFIQYSHYQEKNILKYLENENLEYVELIEGELKLHVNESSLLNHRDYISVDDLNGLFCVKKQQLFRGLFNLNYEVKELGLDTNKKIIRVNDSKSYEDILINLPSFSVCVDWKTEYNFNGYLKRIPFKNKKIVMKCSVVKRRNELLKDELKLLIEEIKALS</sequence>
<evidence type="ECO:0000256" key="3">
    <source>
        <dbReference type="ARBA" id="ARBA00023125"/>
    </source>
</evidence>
<feature type="domain" description="HTH lysR-type" evidence="5">
    <location>
        <begin position="1"/>
        <end position="58"/>
    </location>
</feature>
<dbReference type="InterPro" id="IPR036390">
    <property type="entry name" value="WH_DNA-bd_sf"/>
</dbReference>
<dbReference type="eggNOG" id="COG0583">
    <property type="taxonomic scope" value="Bacteria"/>
</dbReference>
<dbReference type="OrthoDB" id="9803714at2"/>
<dbReference type="GO" id="GO:0003677">
    <property type="term" value="F:DNA binding"/>
    <property type="evidence" value="ECO:0007669"/>
    <property type="project" value="UniProtKB-KW"/>
</dbReference>
<proteinExistence type="inferred from homology"/>
<accession>A0A174UYT2</accession>
<dbReference type="RefSeq" id="WP_027097861.1">
    <property type="nucleotide sequence ID" value="NZ_CABJAZ010000002.1"/>
</dbReference>
<name>A0A174UYT2_9CLOT</name>
<dbReference type="Gene3D" id="1.10.10.10">
    <property type="entry name" value="Winged helix-like DNA-binding domain superfamily/Winged helix DNA-binding domain"/>
    <property type="match status" value="1"/>
</dbReference>
<dbReference type="Proteomes" id="UP000092714">
    <property type="component" value="Unassembled WGS sequence"/>
</dbReference>
<dbReference type="GO" id="GO:0032993">
    <property type="term" value="C:protein-DNA complex"/>
    <property type="evidence" value="ECO:0007669"/>
    <property type="project" value="TreeGrafter"/>
</dbReference>
<keyword evidence="3" id="KW-0238">DNA-binding</keyword>